<accession>A0A853AJR1</accession>
<keyword evidence="2" id="KW-1185">Reference proteome</keyword>
<dbReference type="AlphaFoldDB" id="A0A853AJR1"/>
<comment type="caution">
    <text evidence="1">The sequence shown here is derived from an EMBL/GenBank/DDBJ whole genome shotgun (WGS) entry which is preliminary data.</text>
</comment>
<dbReference type="EMBL" id="JACCFJ010000001">
    <property type="protein sequence ID" value="NYI84268.1"/>
    <property type="molecule type" value="Genomic_DNA"/>
</dbReference>
<organism evidence="1 2">
    <name type="scientific">Saccharopolyspora hordei</name>
    <dbReference type="NCBI Taxonomy" id="1838"/>
    <lineage>
        <taxon>Bacteria</taxon>
        <taxon>Bacillati</taxon>
        <taxon>Actinomycetota</taxon>
        <taxon>Actinomycetes</taxon>
        <taxon>Pseudonocardiales</taxon>
        <taxon>Pseudonocardiaceae</taxon>
        <taxon>Saccharopolyspora</taxon>
    </lineage>
</organism>
<sequence length="143" mass="15698">MGLWGRIRGSHTDAVDKHFRLIDRATEVTSASLVCHEDTWSVLTQVPAFRLDELAADRITHLEGRLVQVELSGPLLVNVLDVTAAYDRYTSRLRSKRLHKPDGALDLAKRLRAAIAAALEGVGPEGNGPIPTIRLDEPAVTEQ</sequence>
<dbReference type="Proteomes" id="UP000587002">
    <property type="component" value="Unassembled WGS sequence"/>
</dbReference>
<evidence type="ECO:0000313" key="1">
    <source>
        <dbReference type="EMBL" id="NYI84268.1"/>
    </source>
</evidence>
<reference evidence="1 2" key="1">
    <citation type="submission" date="2020-07" db="EMBL/GenBank/DDBJ databases">
        <title>Sequencing the genomes of 1000 actinobacteria strains.</title>
        <authorList>
            <person name="Klenk H.-P."/>
        </authorList>
    </citation>
    <scope>NUCLEOTIDE SEQUENCE [LARGE SCALE GENOMIC DNA]</scope>
    <source>
        <strain evidence="1 2">DSM 44065</strain>
    </source>
</reference>
<dbReference type="RefSeq" id="WP_179721288.1">
    <property type="nucleotide sequence ID" value="NZ_BAABFH010000001.1"/>
</dbReference>
<protein>
    <submittedName>
        <fullName evidence="1">Uncharacterized protein</fullName>
    </submittedName>
</protein>
<evidence type="ECO:0000313" key="2">
    <source>
        <dbReference type="Proteomes" id="UP000587002"/>
    </source>
</evidence>
<name>A0A853AJR1_9PSEU</name>
<gene>
    <name evidence="1" type="ORF">HNR68_002898</name>
</gene>
<proteinExistence type="predicted"/>